<dbReference type="OrthoDB" id="9806818at2"/>
<sequence length="146" mass="17309">MEQSPSQDELTVMHQFDRLCQLALDGEAANYYRHMEYQRNHEVNFSEMKEKELDSIFVMDEYNLDSSHFRVLGYDIEVKDTLLVEALQALTEKKRNVVLLSYFLEMTDAEIAREMKLVHSTIREHRTRSLELLKKLMEENMDGAEE</sequence>
<dbReference type="AlphaFoldDB" id="A0A9X5C9P1"/>
<dbReference type="SUPFAM" id="SSF88659">
    <property type="entry name" value="Sigma3 and sigma4 domains of RNA polymerase sigma factors"/>
    <property type="match status" value="1"/>
</dbReference>
<evidence type="ECO:0000313" key="2">
    <source>
        <dbReference type="EMBL" id="NDO69213.1"/>
    </source>
</evidence>
<name>A0A9X5C9P1_9FIRM</name>
<dbReference type="Proteomes" id="UP000474104">
    <property type="component" value="Unassembled WGS sequence"/>
</dbReference>
<dbReference type="RefSeq" id="WP_004083146.1">
    <property type="nucleotide sequence ID" value="NZ_VIRB01000065.1"/>
</dbReference>
<dbReference type="InterPro" id="IPR036388">
    <property type="entry name" value="WH-like_DNA-bd_sf"/>
</dbReference>
<evidence type="ECO:0000313" key="3">
    <source>
        <dbReference type="Proteomes" id="UP000474104"/>
    </source>
</evidence>
<dbReference type="GO" id="GO:0006352">
    <property type="term" value="P:DNA-templated transcription initiation"/>
    <property type="evidence" value="ECO:0007669"/>
    <property type="project" value="InterPro"/>
</dbReference>
<dbReference type="Pfam" id="PF08281">
    <property type="entry name" value="Sigma70_r4_2"/>
    <property type="match status" value="1"/>
</dbReference>
<comment type="caution">
    <text evidence="2">The sequence shown here is derived from an EMBL/GenBank/DDBJ whole genome shotgun (WGS) entry which is preliminary data.</text>
</comment>
<proteinExistence type="predicted"/>
<gene>
    <name evidence="2" type="ORF">FMM80_11175</name>
</gene>
<feature type="domain" description="RNA polymerase sigma factor 70 region 4 type 2" evidence="1">
    <location>
        <begin position="83"/>
        <end position="132"/>
    </location>
</feature>
<organism evidence="2 3">
    <name type="scientific">Schaedlerella arabinosiphila</name>
    <dbReference type="NCBI Taxonomy" id="2044587"/>
    <lineage>
        <taxon>Bacteria</taxon>
        <taxon>Bacillati</taxon>
        <taxon>Bacillota</taxon>
        <taxon>Clostridia</taxon>
        <taxon>Lachnospirales</taxon>
        <taxon>Lachnospiraceae</taxon>
        <taxon>Schaedlerella</taxon>
    </lineage>
</organism>
<dbReference type="GO" id="GO:0016987">
    <property type="term" value="F:sigma factor activity"/>
    <property type="evidence" value="ECO:0007669"/>
    <property type="project" value="InterPro"/>
</dbReference>
<dbReference type="EMBL" id="VIRB01000065">
    <property type="protein sequence ID" value="NDO69213.1"/>
    <property type="molecule type" value="Genomic_DNA"/>
</dbReference>
<dbReference type="Gene3D" id="1.10.10.10">
    <property type="entry name" value="Winged helix-like DNA-binding domain superfamily/Winged helix DNA-binding domain"/>
    <property type="match status" value="1"/>
</dbReference>
<dbReference type="InterPro" id="IPR013324">
    <property type="entry name" value="RNA_pol_sigma_r3/r4-like"/>
</dbReference>
<protein>
    <submittedName>
        <fullName evidence="2">Sigma-70 family RNA polymerase sigma factor</fullName>
    </submittedName>
</protein>
<accession>A0A9X5C9P1</accession>
<dbReference type="GO" id="GO:0003677">
    <property type="term" value="F:DNA binding"/>
    <property type="evidence" value="ECO:0007669"/>
    <property type="project" value="InterPro"/>
</dbReference>
<dbReference type="InterPro" id="IPR013249">
    <property type="entry name" value="RNA_pol_sigma70_r4_t2"/>
</dbReference>
<evidence type="ECO:0000259" key="1">
    <source>
        <dbReference type="Pfam" id="PF08281"/>
    </source>
</evidence>
<reference evidence="2 3" key="1">
    <citation type="submission" date="2019-07" db="EMBL/GenBank/DDBJ databases">
        <title>Draft genome sequences of 15 bacterial species constituting the stable defined intestinal microbiota of the GM15 gnotobiotic mouse model.</title>
        <authorList>
            <person name="Elie C."/>
            <person name="Mathieu A."/>
            <person name="Saliou A."/>
            <person name="Darnaud M."/>
            <person name="Leulier F."/>
            <person name="Tamellini A."/>
        </authorList>
    </citation>
    <scope>NUCLEOTIDE SEQUENCE [LARGE SCALE GENOMIC DNA]</scope>
    <source>
        <strain evidence="3">ASF 502</strain>
    </source>
</reference>